<evidence type="ECO:0000256" key="5">
    <source>
        <dbReference type="ARBA" id="ARBA00022884"/>
    </source>
</evidence>
<protein>
    <recommendedName>
        <fullName evidence="9">Pseudouridine synthase</fullName>
        <ecNumber evidence="9">5.4.99.-</ecNumber>
    </recommendedName>
</protein>
<dbReference type="EMBL" id="LN890285">
    <property type="protein sequence ID" value="CUR53205.1"/>
    <property type="molecule type" value="Genomic_DNA"/>
</dbReference>
<dbReference type="Gene3D" id="3.30.2350.10">
    <property type="entry name" value="Pseudouridine synthase"/>
    <property type="match status" value="1"/>
</dbReference>
<dbReference type="STRING" id="98804.BTSPAZIEG_0233"/>
<dbReference type="SUPFAM" id="SSF55174">
    <property type="entry name" value="Alpha-L RNA-binding motif"/>
    <property type="match status" value="1"/>
</dbReference>
<evidence type="ECO:0000256" key="6">
    <source>
        <dbReference type="ARBA" id="ARBA00023235"/>
    </source>
</evidence>
<gene>
    <name evidence="12" type="primary">rluC</name>
    <name evidence="12" type="ORF">BTSPAZIEG_0233</name>
</gene>
<comment type="similarity">
    <text evidence="3 9">Belongs to the pseudouridine synthase RluA family.</text>
</comment>
<comment type="catalytic activity">
    <reaction evidence="9">
        <text>a uridine in RNA = a pseudouridine in RNA</text>
        <dbReference type="Rhea" id="RHEA:48348"/>
        <dbReference type="Rhea" id="RHEA-COMP:12068"/>
        <dbReference type="Rhea" id="RHEA-COMP:12069"/>
        <dbReference type="ChEBI" id="CHEBI:65314"/>
        <dbReference type="ChEBI" id="CHEBI:65315"/>
    </reaction>
</comment>
<dbReference type="InterPro" id="IPR002942">
    <property type="entry name" value="S4_RNA-bd"/>
</dbReference>
<keyword evidence="6 9" id="KW-0413">Isomerase</keyword>
<dbReference type="PROSITE" id="PS01129">
    <property type="entry name" value="PSI_RLU"/>
    <property type="match status" value="1"/>
</dbReference>
<feature type="domain" description="RNA-binding S4" evidence="11">
    <location>
        <begin position="20"/>
        <end position="66"/>
    </location>
</feature>
<organism evidence="12 13">
    <name type="scientific">Buchnera aphidicola subsp. Tuberolachnus salignus</name>
    <dbReference type="NCBI Taxonomy" id="98804"/>
    <lineage>
        <taxon>Bacteria</taxon>
        <taxon>Pseudomonadati</taxon>
        <taxon>Pseudomonadota</taxon>
        <taxon>Gammaproteobacteria</taxon>
        <taxon>Enterobacterales</taxon>
        <taxon>Erwiniaceae</taxon>
        <taxon>Buchnera</taxon>
    </lineage>
</organism>
<sequence length="316" mass="37339">MKILMKKNYVFSIQKDFIFQRIDNFLFNKFKTLPKSLIYKNLRIGKILINKKKKKPSYKLQKNDIIYLFNIKIEPIKIKKISCNFKIKQKILKNILYEDQHLIILNKPYGFSVHGGSGIQSGIIEIFRTIRTDIKFLELIHRLDKDTSGILLLAKKRSTLKNLHQQLREKKIKKYYISVLHGMLKKQKIIIDLPILKTYRKKKFNIVTIHKNGKPSKTIFLIKKIFSNCTLVIIKPITGRTHQIRIHAAQSGHPVLYDPKYGNSILDSKIKFYKKKRLLLHAYKITFLHPETNKNICIYAPLDKIFKKNLSFFSKK</sequence>
<dbReference type="InterPro" id="IPR036986">
    <property type="entry name" value="S4_RNA-bd_sf"/>
</dbReference>
<dbReference type="SUPFAM" id="SSF55120">
    <property type="entry name" value="Pseudouridine synthase"/>
    <property type="match status" value="1"/>
</dbReference>
<dbReference type="Gene3D" id="3.10.290.10">
    <property type="entry name" value="RNA-binding S4 domain"/>
    <property type="match status" value="1"/>
</dbReference>
<dbReference type="GO" id="GO:0160141">
    <property type="term" value="F:23S rRNA pseudouridine(955/2504/2580) synthase activity"/>
    <property type="evidence" value="ECO:0007669"/>
    <property type="project" value="UniProtKB-EC"/>
</dbReference>
<comment type="catalytic activity">
    <reaction evidence="1">
        <text>uridine(955/2504/2580) in 23S rRNA = pseudouridine(955/2504/2580) in 23S rRNA</text>
        <dbReference type="Rhea" id="RHEA:42528"/>
        <dbReference type="Rhea" id="RHEA-COMP:10099"/>
        <dbReference type="Rhea" id="RHEA-COMP:10100"/>
        <dbReference type="ChEBI" id="CHEBI:65314"/>
        <dbReference type="ChEBI" id="CHEBI:65315"/>
        <dbReference type="EC" id="5.4.99.24"/>
    </reaction>
</comment>
<evidence type="ECO:0000259" key="11">
    <source>
        <dbReference type="Pfam" id="PF01479"/>
    </source>
</evidence>
<dbReference type="GO" id="GO:0000455">
    <property type="term" value="P:enzyme-directed rRNA pseudouridine synthesis"/>
    <property type="evidence" value="ECO:0007669"/>
    <property type="project" value="TreeGrafter"/>
</dbReference>
<dbReference type="PROSITE" id="PS50889">
    <property type="entry name" value="S4"/>
    <property type="match status" value="1"/>
</dbReference>
<dbReference type="InterPro" id="IPR020103">
    <property type="entry name" value="PsdUridine_synth_cat_dom_sf"/>
</dbReference>
<dbReference type="CDD" id="cd00165">
    <property type="entry name" value="S4"/>
    <property type="match status" value="1"/>
</dbReference>
<proteinExistence type="inferred from homology"/>
<evidence type="ECO:0000313" key="13">
    <source>
        <dbReference type="Proteomes" id="UP000243633"/>
    </source>
</evidence>
<evidence type="ECO:0000313" key="12">
    <source>
        <dbReference type="EMBL" id="CUR53205.1"/>
    </source>
</evidence>
<dbReference type="AlphaFoldDB" id="A0A160SXI3"/>
<evidence type="ECO:0000259" key="10">
    <source>
        <dbReference type="Pfam" id="PF00849"/>
    </source>
</evidence>
<dbReference type="PANTHER" id="PTHR21600">
    <property type="entry name" value="MITOCHONDRIAL RNA PSEUDOURIDINE SYNTHASE"/>
    <property type="match status" value="1"/>
</dbReference>
<dbReference type="InterPro" id="IPR006224">
    <property type="entry name" value="PsdUridine_synth_RluA-like_CS"/>
</dbReference>
<dbReference type="Proteomes" id="UP000243633">
    <property type="component" value="Chromosome 1"/>
</dbReference>
<dbReference type="Pfam" id="PF01479">
    <property type="entry name" value="S4"/>
    <property type="match status" value="1"/>
</dbReference>
<name>A0A160SXI3_BUCTT</name>
<keyword evidence="5 8" id="KW-0694">RNA-binding</keyword>
<evidence type="ECO:0000256" key="2">
    <source>
        <dbReference type="ARBA" id="ARBA00002876"/>
    </source>
</evidence>
<evidence type="ECO:0000256" key="8">
    <source>
        <dbReference type="PROSITE-ProRule" id="PRU00182"/>
    </source>
</evidence>
<dbReference type="NCBIfam" id="TIGR00005">
    <property type="entry name" value="rluA_subfam"/>
    <property type="match status" value="1"/>
</dbReference>
<dbReference type="Pfam" id="PF00849">
    <property type="entry name" value="PseudoU_synth_2"/>
    <property type="match status" value="1"/>
</dbReference>
<evidence type="ECO:0000256" key="4">
    <source>
        <dbReference type="ARBA" id="ARBA00022552"/>
    </source>
</evidence>
<keyword evidence="4" id="KW-0698">rRNA processing</keyword>
<feature type="domain" description="Pseudouridine synthase RsuA/RluA-like" evidence="10">
    <location>
        <begin position="101"/>
        <end position="250"/>
    </location>
</feature>
<keyword evidence="13" id="KW-1185">Reference proteome</keyword>
<dbReference type="InterPro" id="IPR006225">
    <property type="entry name" value="PsdUridine_synth_RluC/D"/>
</dbReference>
<reference evidence="13" key="1">
    <citation type="submission" date="2015-10" db="EMBL/GenBank/DDBJ databases">
        <authorList>
            <person name="Manzano-Marin A."/>
            <person name="Manzano-Marin A."/>
        </authorList>
    </citation>
    <scope>NUCLEOTIDE SEQUENCE [LARGE SCALE GENOMIC DNA]</scope>
    <source>
        <strain evidence="13">BTs</strain>
    </source>
</reference>
<feature type="active site" evidence="7">
    <location>
        <position position="144"/>
    </location>
</feature>
<dbReference type="PANTHER" id="PTHR21600:SF92">
    <property type="entry name" value="RIBOSOMAL LARGE SUBUNIT PSEUDOURIDINE SYNTHASE C"/>
    <property type="match status" value="1"/>
</dbReference>
<evidence type="ECO:0000256" key="9">
    <source>
        <dbReference type="RuleBase" id="RU362028"/>
    </source>
</evidence>
<dbReference type="InterPro" id="IPR006145">
    <property type="entry name" value="PsdUridine_synth_RsuA/RluA"/>
</dbReference>
<dbReference type="PATRIC" id="fig|98804.3.peg.220"/>
<dbReference type="GO" id="GO:0003723">
    <property type="term" value="F:RNA binding"/>
    <property type="evidence" value="ECO:0007669"/>
    <property type="project" value="UniProtKB-KW"/>
</dbReference>
<evidence type="ECO:0000256" key="3">
    <source>
        <dbReference type="ARBA" id="ARBA00010876"/>
    </source>
</evidence>
<dbReference type="InterPro" id="IPR050188">
    <property type="entry name" value="RluA_PseudoU_synthase"/>
</dbReference>
<dbReference type="EC" id="5.4.99.-" evidence="9"/>
<evidence type="ECO:0000256" key="1">
    <source>
        <dbReference type="ARBA" id="ARBA00000381"/>
    </source>
</evidence>
<evidence type="ECO:0000256" key="7">
    <source>
        <dbReference type="PIRSR" id="PIRSR606225-1"/>
    </source>
</evidence>
<accession>A0A160SXI3</accession>
<dbReference type="CDD" id="cd02869">
    <property type="entry name" value="PseudoU_synth_RluA_like"/>
    <property type="match status" value="1"/>
</dbReference>
<comment type="function">
    <text evidence="2">Responsible for synthesis of pseudouridine from uracil at positions 955, 2504 and 2580 in 23S ribosomal RNA.</text>
</comment>